<dbReference type="GO" id="GO:0008255">
    <property type="term" value="F:ecdysis-triggering hormone activity"/>
    <property type="evidence" value="ECO:0007669"/>
    <property type="project" value="InterPro"/>
</dbReference>
<evidence type="ECO:0000313" key="2">
    <source>
        <dbReference type="Proteomes" id="UP000792457"/>
    </source>
</evidence>
<name>A0A8K0K2J2_LADFU</name>
<dbReference type="OrthoDB" id="6432957at2759"/>
<reference evidence="1" key="1">
    <citation type="submission" date="2013-04" db="EMBL/GenBank/DDBJ databases">
        <authorList>
            <person name="Qu J."/>
            <person name="Murali S.C."/>
            <person name="Bandaranaike D."/>
            <person name="Bellair M."/>
            <person name="Blankenburg K."/>
            <person name="Chao H."/>
            <person name="Dinh H."/>
            <person name="Doddapaneni H."/>
            <person name="Downs B."/>
            <person name="Dugan-Rocha S."/>
            <person name="Elkadiri S."/>
            <person name="Gnanaolivu R.D."/>
            <person name="Hernandez B."/>
            <person name="Javaid M."/>
            <person name="Jayaseelan J.C."/>
            <person name="Lee S."/>
            <person name="Li M."/>
            <person name="Ming W."/>
            <person name="Munidasa M."/>
            <person name="Muniz J."/>
            <person name="Nguyen L."/>
            <person name="Ongeri F."/>
            <person name="Osuji N."/>
            <person name="Pu L.-L."/>
            <person name="Puazo M."/>
            <person name="Qu C."/>
            <person name="Quiroz J."/>
            <person name="Raj R."/>
            <person name="Weissenberger G."/>
            <person name="Xin Y."/>
            <person name="Zou X."/>
            <person name="Han Y."/>
            <person name="Richards S."/>
            <person name="Worley K."/>
            <person name="Muzny D."/>
            <person name="Gibbs R."/>
        </authorList>
    </citation>
    <scope>NUCLEOTIDE SEQUENCE</scope>
    <source>
        <strain evidence="1">Sampled in the wild</strain>
    </source>
</reference>
<dbReference type="GO" id="GO:0018990">
    <property type="term" value="P:ecdysis, chitin-based cuticle"/>
    <property type="evidence" value="ECO:0007669"/>
    <property type="project" value="InterPro"/>
</dbReference>
<dbReference type="Pfam" id="PF04736">
    <property type="entry name" value="Eclosion"/>
    <property type="match status" value="1"/>
</dbReference>
<evidence type="ECO:0000313" key="1">
    <source>
        <dbReference type="EMBL" id="KAG8227161.1"/>
    </source>
</evidence>
<dbReference type="Proteomes" id="UP000792457">
    <property type="component" value="Unassembled WGS sequence"/>
</dbReference>
<dbReference type="EMBL" id="KZ308312">
    <property type="protein sequence ID" value="KAG8227161.1"/>
    <property type="molecule type" value="Genomic_DNA"/>
</dbReference>
<dbReference type="InterPro" id="IPR006825">
    <property type="entry name" value="Eclosion"/>
</dbReference>
<gene>
    <name evidence="1" type="ORF">J437_LFUL001705</name>
</gene>
<dbReference type="AlphaFoldDB" id="A0A8K0K2J2"/>
<sequence>MISPGDRPISPDISINPSQLSIPLFIRKLSYISHRRIPENHSAPQPHRRVTYSRIKFDESHLHSSCTQDSHSVEQAARQASLLLVLSIFLLSVAPLLTEAAADLSAVCLRNCAQCKKMFGPYFEGQLCAEACVKYNGQLVPECTDISSIAPFLNKFE</sequence>
<comment type="caution">
    <text evidence="1">The sequence shown here is derived from an EMBL/GenBank/DDBJ whole genome shotgun (WGS) entry which is preliminary data.</text>
</comment>
<accession>A0A8K0K2J2</accession>
<reference evidence="1" key="2">
    <citation type="submission" date="2017-10" db="EMBL/GenBank/DDBJ databases">
        <title>Ladona fulva Genome sequencing and assembly.</title>
        <authorList>
            <person name="Murali S."/>
            <person name="Richards S."/>
            <person name="Bandaranaike D."/>
            <person name="Bellair M."/>
            <person name="Blankenburg K."/>
            <person name="Chao H."/>
            <person name="Dinh H."/>
            <person name="Doddapaneni H."/>
            <person name="Dugan-Rocha S."/>
            <person name="Elkadiri S."/>
            <person name="Gnanaolivu R."/>
            <person name="Hernandez B."/>
            <person name="Skinner E."/>
            <person name="Javaid M."/>
            <person name="Lee S."/>
            <person name="Li M."/>
            <person name="Ming W."/>
            <person name="Munidasa M."/>
            <person name="Muniz J."/>
            <person name="Nguyen L."/>
            <person name="Hughes D."/>
            <person name="Osuji N."/>
            <person name="Pu L.-L."/>
            <person name="Puazo M."/>
            <person name="Qu C."/>
            <person name="Quiroz J."/>
            <person name="Raj R."/>
            <person name="Weissenberger G."/>
            <person name="Xin Y."/>
            <person name="Zou X."/>
            <person name="Han Y."/>
            <person name="Worley K."/>
            <person name="Muzny D."/>
            <person name="Gibbs R."/>
        </authorList>
    </citation>
    <scope>NUCLEOTIDE SEQUENCE</scope>
    <source>
        <strain evidence="1">Sampled in the wild</strain>
    </source>
</reference>
<evidence type="ECO:0008006" key="3">
    <source>
        <dbReference type="Google" id="ProtNLM"/>
    </source>
</evidence>
<organism evidence="1 2">
    <name type="scientific">Ladona fulva</name>
    <name type="common">Scarce chaser dragonfly</name>
    <name type="synonym">Libellula fulva</name>
    <dbReference type="NCBI Taxonomy" id="123851"/>
    <lineage>
        <taxon>Eukaryota</taxon>
        <taxon>Metazoa</taxon>
        <taxon>Ecdysozoa</taxon>
        <taxon>Arthropoda</taxon>
        <taxon>Hexapoda</taxon>
        <taxon>Insecta</taxon>
        <taxon>Pterygota</taxon>
        <taxon>Palaeoptera</taxon>
        <taxon>Odonata</taxon>
        <taxon>Epiprocta</taxon>
        <taxon>Anisoptera</taxon>
        <taxon>Libelluloidea</taxon>
        <taxon>Libellulidae</taxon>
        <taxon>Ladona</taxon>
    </lineage>
</organism>
<protein>
    <recommendedName>
        <fullName evidence="3">Eclosion hormone</fullName>
    </recommendedName>
</protein>
<keyword evidence="2" id="KW-1185">Reference proteome</keyword>
<proteinExistence type="predicted"/>
<dbReference type="GO" id="GO:0007218">
    <property type="term" value="P:neuropeptide signaling pathway"/>
    <property type="evidence" value="ECO:0007669"/>
    <property type="project" value="InterPro"/>
</dbReference>